<dbReference type="EMBL" id="BATL01000003">
    <property type="protein sequence ID" value="GAD74123.1"/>
    <property type="molecule type" value="Genomic_DNA"/>
</dbReference>
<dbReference type="SUPFAM" id="SSF46894">
    <property type="entry name" value="C-terminal effector domain of the bipartite response regulators"/>
    <property type="match status" value="1"/>
</dbReference>
<feature type="domain" description="OmpR/PhoB-type" evidence="4">
    <location>
        <begin position="1"/>
        <end position="99"/>
    </location>
</feature>
<comment type="caution">
    <text evidence="5">The sequence shown here is derived from an EMBL/GenBank/DDBJ whole genome shotgun (WGS) entry which is preliminary data.</text>
</comment>
<evidence type="ECO:0000256" key="2">
    <source>
        <dbReference type="PROSITE-ProRule" id="PRU01091"/>
    </source>
</evidence>
<dbReference type="Proteomes" id="UP000016567">
    <property type="component" value="Unassembled WGS sequence"/>
</dbReference>
<dbReference type="STRING" id="1219077.VAZ01S_003_00120"/>
<dbReference type="InterPro" id="IPR001867">
    <property type="entry name" value="OmpR/PhoB-type_DNA-bd"/>
</dbReference>
<feature type="transmembrane region" description="Helical" evidence="3">
    <location>
        <begin position="153"/>
        <end position="173"/>
    </location>
</feature>
<evidence type="ECO:0000256" key="1">
    <source>
        <dbReference type="ARBA" id="ARBA00023125"/>
    </source>
</evidence>
<keyword evidence="3" id="KW-0472">Membrane</keyword>
<evidence type="ECO:0000256" key="3">
    <source>
        <dbReference type="SAM" id="Phobius"/>
    </source>
</evidence>
<feature type="DNA-binding region" description="OmpR/PhoB-type" evidence="2">
    <location>
        <begin position="1"/>
        <end position="99"/>
    </location>
</feature>
<dbReference type="RefSeq" id="WP_021707905.1">
    <property type="nucleotide sequence ID" value="NZ_BAOB01000024.1"/>
</dbReference>
<keyword evidence="6" id="KW-1185">Reference proteome</keyword>
<dbReference type="Pfam" id="PF00486">
    <property type="entry name" value="Trans_reg_C"/>
    <property type="match status" value="1"/>
</dbReference>
<dbReference type="GO" id="GO:0003677">
    <property type="term" value="F:DNA binding"/>
    <property type="evidence" value="ECO:0007669"/>
    <property type="project" value="UniProtKB-UniRule"/>
</dbReference>
<dbReference type="InterPro" id="IPR036388">
    <property type="entry name" value="WH-like_DNA-bd_sf"/>
</dbReference>
<organism evidence="5 6">
    <name type="scientific">Vibrio azureus NBRC 104587</name>
    <dbReference type="NCBI Taxonomy" id="1219077"/>
    <lineage>
        <taxon>Bacteria</taxon>
        <taxon>Pseudomonadati</taxon>
        <taxon>Pseudomonadota</taxon>
        <taxon>Gammaproteobacteria</taxon>
        <taxon>Vibrionales</taxon>
        <taxon>Vibrionaceae</taxon>
        <taxon>Vibrio</taxon>
    </lineage>
</organism>
<keyword evidence="1 2" id="KW-0238">DNA-binding</keyword>
<evidence type="ECO:0000313" key="5">
    <source>
        <dbReference type="EMBL" id="GAD74123.1"/>
    </source>
</evidence>
<dbReference type="InterPro" id="IPR016032">
    <property type="entry name" value="Sig_transdc_resp-reg_C-effctor"/>
</dbReference>
<dbReference type="PROSITE" id="PS51755">
    <property type="entry name" value="OMPR_PHOB"/>
    <property type="match status" value="1"/>
</dbReference>
<dbReference type="OrthoDB" id="5594115at2"/>
<dbReference type="GO" id="GO:0000160">
    <property type="term" value="P:phosphorelay signal transduction system"/>
    <property type="evidence" value="ECO:0007669"/>
    <property type="project" value="InterPro"/>
</dbReference>
<dbReference type="CDD" id="cd00383">
    <property type="entry name" value="trans_reg_C"/>
    <property type="match status" value="1"/>
</dbReference>
<keyword evidence="3" id="KW-0812">Transmembrane</keyword>
<evidence type="ECO:0000313" key="6">
    <source>
        <dbReference type="Proteomes" id="UP000016567"/>
    </source>
</evidence>
<dbReference type="GO" id="GO:0006355">
    <property type="term" value="P:regulation of DNA-templated transcription"/>
    <property type="evidence" value="ECO:0007669"/>
    <property type="project" value="InterPro"/>
</dbReference>
<dbReference type="eggNOG" id="COG3710">
    <property type="taxonomic scope" value="Bacteria"/>
</dbReference>
<sequence>MYRIKNWLIDLEHPLAKNILTDEERRIGYHDHLVILILCKNAGKVTTKEELLTGAWPGKHVSEGSLTQSIRSIRQLLEDSGKEQKYLKTVAKIGYKFESDAVFNSEVKEVELSSKNISDSIEPESKETSFNTPQEASLEVETKVKKNHNVKNYLCIVLGIASLLVAASVPFIYSQPKFEASSWTSMHKVEVSDVLTIYVEPDLNVDDISESLNSYILELKQNGIVSRVVMLYTRETFSLVTIRDSDAPQNVVIILKKTDTGQKLVSLIKEELHHHVH</sequence>
<proteinExistence type="predicted"/>
<dbReference type="SMART" id="SM00862">
    <property type="entry name" value="Trans_reg_C"/>
    <property type="match status" value="1"/>
</dbReference>
<gene>
    <name evidence="5" type="ORF">VAZ01S_003_00120</name>
</gene>
<dbReference type="AlphaFoldDB" id="U3C6N1"/>
<reference evidence="5 6" key="1">
    <citation type="submission" date="2013-09" db="EMBL/GenBank/DDBJ databases">
        <title>Whole genome shotgun sequence of Vibrio azureus NBRC 104587.</title>
        <authorList>
            <person name="Isaki S."/>
            <person name="Hosoyama A."/>
            <person name="Numata M."/>
            <person name="Hashimoto M."/>
            <person name="Hosoyama Y."/>
            <person name="Tsuchikane K."/>
            <person name="Noguchi M."/>
            <person name="Hirakata S."/>
            <person name="Ichikawa N."/>
            <person name="Ohji S."/>
            <person name="Yamazoe A."/>
            <person name="Fujita N."/>
        </authorList>
    </citation>
    <scope>NUCLEOTIDE SEQUENCE [LARGE SCALE GENOMIC DNA]</scope>
    <source>
        <strain evidence="5 6">NBRC 104587</strain>
    </source>
</reference>
<name>U3C6N1_9VIBR</name>
<evidence type="ECO:0000259" key="4">
    <source>
        <dbReference type="PROSITE" id="PS51755"/>
    </source>
</evidence>
<dbReference type="Gene3D" id="1.10.10.10">
    <property type="entry name" value="Winged helix-like DNA-binding domain superfamily/Winged helix DNA-binding domain"/>
    <property type="match status" value="1"/>
</dbReference>
<keyword evidence="3" id="KW-1133">Transmembrane helix</keyword>
<protein>
    <recommendedName>
        <fullName evidence="4">OmpR/PhoB-type domain-containing protein</fullName>
    </recommendedName>
</protein>
<accession>U3C6N1</accession>